<evidence type="ECO:0000313" key="2">
    <source>
        <dbReference type="EMBL" id="KAJ8068008.1"/>
    </source>
</evidence>
<keyword evidence="1" id="KW-1133">Transmembrane helix</keyword>
<dbReference type="EMBL" id="JAPEIS010000003">
    <property type="protein sequence ID" value="KAJ8068008.1"/>
    <property type="molecule type" value="Genomic_DNA"/>
</dbReference>
<organism evidence="2 3">
    <name type="scientific">Sclerotinia nivalis</name>
    <dbReference type="NCBI Taxonomy" id="352851"/>
    <lineage>
        <taxon>Eukaryota</taxon>
        <taxon>Fungi</taxon>
        <taxon>Dikarya</taxon>
        <taxon>Ascomycota</taxon>
        <taxon>Pezizomycotina</taxon>
        <taxon>Leotiomycetes</taxon>
        <taxon>Helotiales</taxon>
        <taxon>Sclerotiniaceae</taxon>
        <taxon>Sclerotinia</taxon>
    </lineage>
</organism>
<gene>
    <name evidence="2" type="ORF">OCU04_003586</name>
</gene>
<feature type="transmembrane region" description="Helical" evidence="1">
    <location>
        <begin position="25"/>
        <end position="45"/>
    </location>
</feature>
<reference evidence="2" key="1">
    <citation type="submission" date="2022-11" db="EMBL/GenBank/DDBJ databases">
        <title>Genome Resource of Sclerotinia nivalis Strain SnTB1, a Plant Pathogen Isolated from American Ginseng.</title>
        <authorList>
            <person name="Fan S."/>
        </authorList>
    </citation>
    <scope>NUCLEOTIDE SEQUENCE</scope>
    <source>
        <strain evidence="2">SnTB1</strain>
    </source>
</reference>
<keyword evidence="3" id="KW-1185">Reference proteome</keyword>
<accession>A0A9X0AVQ1</accession>
<dbReference type="Proteomes" id="UP001152300">
    <property type="component" value="Unassembled WGS sequence"/>
</dbReference>
<protein>
    <submittedName>
        <fullName evidence="2">Uncharacterized protein</fullName>
    </submittedName>
</protein>
<comment type="caution">
    <text evidence="2">The sequence shown here is derived from an EMBL/GenBank/DDBJ whole genome shotgun (WGS) entry which is preliminary data.</text>
</comment>
<feature type="transmembrane region" description="Helical" evidence="1">
    <location>
        <begin position="57"/>
        <end position="75"/>
    </location>
</feature>
<name>A0A9X0AVQ1_9HELO</name>
<evidence type="ECO:0000313" key="3">
    <source>
        <dbReference type="Proteomes" id="UP001152300"/>
    </source>
</evidence>
<sequence>MLLSISVLLLQRLHTIEENWQLQSVIFLGSVALVVLFAWFFRDIIKFVIETIGSEKLHVAIALIPVALSLLVALWENIIICVRAGWDNAVIWLEFLIAGAQAKFWDTLAEFTRRIGYIPDTRPGL</sequence>
<proteinExistence type="predicted"/>
<evidence type="ECO:0000256" key="1">
    <source>
        <dbReference type="SAM" id="Phobius"/>
    </source>
</evidence>
<keyword evidence="1" id="KW-0472">Membrane</keyword>
<dbReference type="OrthoDB" id="3553858at2759"/>
<dbReference type="AlphaFoldDB" id="A0A9X0AVQ1"/>
<keyword evidence="1" id="KW-0812">Transmembrane</keyword>